<gene>
    <name evidence="1" type="ORF">UFOVP1215_16</name>
</gene>
<accession>A0A6J5R9P2</accession>
<organism evidence="1">
    <name type="scientific">uncultured Caudovirales phage</name>
    <dbReference type="NCBI Taxonomy" id="2100421"/>
    <lineage>
        <taxon>Viruses</taxon>
        <taxon>Duplodnaviria</taxon>
        <taxon>Heunggongvirae</taxon>
        <taxon>Uroviricota</taxon>
        <taxon>Caudoviricetes</taxon>
        <taxon>Peduoviridae</taxon>
        <taxon>Maltschvirus</taxon>
        <taxon>Maltschvirus maltsch</taxon>
    </lineage>
</organism>
<proteinExistence type="predicted"/>
<protein>
    <submittedName>
        <fullName evidence="1">Uncharacterized protein</fullName>
    </submittedName>
</protein>
<name>A0A6J5R9P2_9CAUD</name>
<sequence length="77" mass="8474">MTIGEWTAVAGLVISVLAAVYASTKVIVRSVMSELSPNGGQSIKDQINRIDLRVDRLYTILSFDAPRHTEVVDKLED</sequence>
<reference evidence="1" key="1">
    <citation type="submission" date="2020-05" db="EMBL/GenBank/DDBJ databases">
        <authorList>
            <person name="Chiriac C."/>
            <person name="Salcher M."/>
            <person name="Ghai R."/>
            <person name="Kavagutti S V."/>
        </authorList>
    </citation>
    <scope>NUCLEOTIDE SEQUENCE</scope>
</reference>
<dbReference type="EMBL" id="LR797170">
    <property type="protein sequence ID" value="CAB4191286.1"/>
    <property type="molecule type" value="Genomic_DNA"/>
</dbReference>
<evidence type="ECO:0000313" key="1">
    <source>
        <dbReference type="EMBL" id="CAB4191286.1"/>
    </source>
</evidence>